<gene>
    <name evidence="2" type="ORF">ACG0Z3_15990</name>
</gene>
<keyword evidence="3" id="KW-1185">Reference proteome</keyword>
<evidence type="ECO:0000313" key="3">
    <source>
        <dbReference type="Proteomes" id="UP001606301"/>
    </source>
</evidence>
<keyword evidence="1" id="KW-0732">Signal</keyword>
<sequence>MRLYAATAALLLLAGACVASPWPELPLPEGVRAQSVAADSVLNGRRARILRAEFSGSVDDALAFYRAQFGRQHVENPLRDARVIAARQGDYFNTVQLRELAPGRVQATLMSTLMTGPGELSRVLRDTQRLLPADSTVMNTMESSDDGRRAVMLTAMNAVDLQTNRDELVRGLRQRGLNLAREERAPLARGSALTLWAESAQEEATLSVIDAGEHRLVVINRVREARP</sequence>
<feature type="chain" id="PRO_5045577305" description="Penicillin-binding protein activator LpoB" evidence="1">
    <location>
        <begin position="20"/>
        <end position="227"/>
    </location>
</feature>
<proteinExistence type="predicted"/>
<organism evidence="2 3">
    <name type="scientific">Pelomonas margarita</name>
    <dbReference type="NCBI Taxonomy" id="3299031"/>
    <lineage>
        <taxon>Bacteria</taxon>
        <taxon>Pseudomonadati</taxon>
        <taxon>Pseudomonadota</taxon>
        <taxon>Betaproteobacteria</taxon>
        <taxon>Burkholderiales</taxon>
        <taxon>Sphaerotilaceae</taxon>
        <taxon>Roseateles</taxon>
    </lineage>
</organism>
<evidence type="ECO:0008006" key="4">
    <source>
        <dbReference type="Google" id="ProtNLM"/>
    </source>
</evidence>
<accession>A0ABW7FLG7</accession>
<dbReference type="Proteomes" id="UP001606301">
    <property type="component" value="Unassembled WGS sequence"/>
</dbReference>
<protein>
    <recommendedName>
        <fullName evidence="4">Penicillin-binding protein activator LpoB</fullName>
    </recommendedName>
</protein>
<feature type="signal peptide" evidence="1">
    <location>
        <begin position="1"/>
        <end position="19"/>
    </location>
</feature>
<dbReference type="RefSeq" id="WP_394399160.1">
    <property type="nucleotide sequence ID" value="NZ_JBIGHW010000008.1"/>
</dbReference>
<evidence type="ECO:0000256" key="1">
    <source>
        <dbReference type="SAM" id="SignalP"/>
    </source>
</evidence>
<reference evidence="2 3" key="1">
    <citation type="submission" date="2024-08" db="EMBL/GenBank/DDBJ databases">
        <authorList>
            <person name="Lu H."/>
        </authorList>
    </citation>
    <scope>NUCLEOTIDE SEQUENCE [LARGE SCALE GENOMIC DNA]</scope>
    <source>
        <strain evidence="2 3">LKC17W</strain>
    </source>
</reference>
<dbReference type="PROSITE" id="PS51257">
    <property type="entry name" value="PROKAR_LIPOPROTEIN"/>
    <property type="match status" value="1"/>
</dbReference>
<dbReference type="EMBL" id="JBIGHW010000008">
    <property type="protein sequence ID" value="MFG6442184.1"/>
    <property type="molecule type" value="Genomic_DNA"/>
</dbReference>
<comment type="caution">
    <text evidence="2">The sequence shown here is derived from an EMBL/GenBank/DDBJ whole genome shotgun (WGS) entry which is preliminary data.</text>
</comment>
<evidence type="ECO:0000313" key="2">
    <source>
        <dbReference type="EMBL" id="MFG6442184.1"/>
    </source>
</evidence>
<name>A0ABW7FLG7_9BURK</name>